<evidence type="ECO:0000256" key="1">
    <source>
        <dbReference type="SAM" id="MobiDB-lite"/>
    </source>
</evidence>
<dbReference type="PANTHER" id="PTHR28027:SF2">
    <property type="entry name" value="TRANSCRIPTIONAL REGULATOR MIT1"/>
    <property type="match status" value="1"/>
</dbReference>
<feature type="compositionally biased region" description="Low complexity" evidence="1">
    <location>
        <begin position="292"/>
        <end position="307"/>
    </location>
</feature>
<gene>
    <name evidence="2" type="ORF">BG011_004762</name>
</gene>
<proteinExistence type="predicted"/>
<dbReference type="PANTHER" id="PTHR28027">
    <property type="entry name" value="TRANSCRIPTIONAL REGULATOR MIT1"/>
    <property type="match status" value="1"/>
</dbReference>
<feature type="compositionally biased region" description="Low complexity" evidence="1">
    <location>
        <begin position="384"/>
        <end position="393"/>
    </location>
</feature>
<feature type="compositionally biased region" description="Polar residues" evidence="1">
    <location>
        <begin position="318"/>
        <end position="338"/>
    </location>
</feature>
<dbReference type="AlphaFoldDB" id="A0A9P6Q0W5"/>
<name>A0A9P6Q0W5_9FUNG</name>
<feature type="compositionally biased region" description="Basic and acidic residues" evidence="1">
    <location>
        <begin position="394"/>
        <end position="413"/>
    </location>
</feature>
<dbReference type="Proteomes" id="UP000726737">
    <property type="component" value="Unassembled WGS sequence"/>
</dbReference>
<feature type="compositionally biased region" description="Basic and acidic residues" evidence="1">
    <location>
        <begin position="453"/>
        <end position="469"/>
    </location>
</feature>
<dbReference type="OrthoDB" id="5572844at2759"/>
<feature type="compositionally biased region" description="Polar residues" evidence="1">
    <location>
        <begin position="210"/>
        <end position="243"/>
    </location>
</feature>
<feature type="compositionally biased region" description="Polar residues" evidence="1">
    <location>
        <begin position="95"/>
        <end position="108"/>
    </location>
</feature>
<feature type="region of interest" description="Disordered" evidence="1">
    <location>
        <begin position="280"/>
        <end position="469"/>
    </location>
</feature>
<feature type="compositionally biased region" description="Polar residues" evidence="1">
    <location>
        <begin position="424"/>
        <end position="433"/>
    </location>
</feature>
<feature type="region of interest" description="Disordered" evidence="1">
    <location>
        <begin position="210"/>
        <end position="255"/>
    </location>
</feature>
<reference evidence="2" key="1">
    <citation type="journal article" date="2020" name="Fungal Divers.">
        <title>Resolving the Mortierellaceae phylogeny through synthesis of multi-gene phylogenetics and phylogenomics.</title>
        <authorList>
            <person name="Vandepol N."/>
            <person name="Liber J."/>
            <person name="Desiro A."/>
            <person name="Na H."/>
            <person name="Kennedy M."/>
            <person name="Barry K."/>
            <person name="Grigoriev I.V."/>
            <person name="Miller A.N."/>
            <person name="O'Donnell K."/>
            <person name="Stajich J.E."/>
            <person name="Bonito G."/>
        </authorList>
    </citation>
    <scope>NUCLEOTIDE SEQUENCE</scope>
    <source>
        <strain evidence="2">KOD948</strain>
    </source>
</reference>
<evidence type="ECO:0000313" key="2">
    <source>
        <dbReference type="EMBL" id="KAG0256072.1"/>
    </source>
</evidence>
<dbReference type="GO" id="GO:0003677">
    <property type="term" value="F:DNA binding"/>
    <property type="evidence" value="ECO:0007669"/>
    <property type="project" value="TreeGrafter"/>
</dbReference>
<accession>A0A9P6Q0W5</accession>
<feature type="region of interest" description="Disordered" evidence="1">
    <location>
        <begin position="87"/>
        <end position="113"/>
    </location>
</feature>
<dbReference type="Pfam" id="PF09729">
    <property type="entry name" value="Gti1_Pac2"/>
    <property type="match status" value="1"/>
</dbReference>
<evidence type="ECO:0000313" key="3">
    <source>
        <dbReference type="Proteomes" id="UP000726737"/>
    </source>
</evidence>
<dbReference type="InterPro" id="IPR018608">
    <property type="entry name" value="Gti1/Pac2"/>
</dbReference>
<comment type="caution">
    <text evidence="2">The sequence shown here is derived from an EMBL/GenBank/DDBJ whole genome shotgun (WGS) entry which is preliminary data.</text>
</comment>
<sequence>MSIVETFHGYIETTQDTLLIFEACRRGLLPRICRRLQEKERRIVQSGTVFIFDERESGIKRWTDGLVWSPSRILGNFLIYRELDKRHGSKKDNSPIEQMSRSGSSDNESAIEKNKERALVGSLTNSYRFKKNGLIKKTMSIVVNGVSQHMISYYSKEDVLAGKLRTPSSVPELASLEISPEFLVKQNFRIPPTVEQSYDHHTIVADHLQSPISSHSPRTPSGSFTHTMGPNGAEYSSTGFSHQSRARPESNLAGPSQLYVFPKPYYQHTNHSLYPQHSYDTMAHLSGTPPEQQQHQQHQQQQQQQQHQQHDHQHHTSHPYSPHQTTFPPNFGYSTETVPNVAATTPPLRYLPRNAQGLSPYQPNSPHQQSQYQQHEQDPHDDQQQQQHHGQQYYEHHSHEQEQLDPKQEHDQHPQPAYNHAQLPPTTQGWSDFSYSSYSNSSTAFAPAPVSGHHSEHHSQPDDEHDASP</sequence>
<keyword evidence="3" id="KW-1185">Reference proteome</keyword>
<organism evidence="2 3">
    <name type="scientific">Mortierella polycephala</name>
    <dbReference type="NCBI Taxonomy" id="41804"/>
    <lineage>
        <taxon>Eukaryota</taxon>
        <taxon>Fungi</taxon>
        <taxon>Fungi incertae sedis</taxon>
        <taxon>Mucoromycota</taxon>
        <taxon>Mortierellomycotina</taxon>
        <taxon>Mortierellomycetes</taxon>
        <taxon>Mortierellales</taxon>
        <taxon>Mortierellaceae</taxon>
        <taxon>Mortierella</taxon>
    </lineage>
</organism>
<dbReference type="EMBL" id="JAAAJA010000318">
    <property type="protein sequence ID" value="KAG0256072.1"/>
    <property type="molecule type" value="Genomic_DNA"/>
</dbReference>
<protein>
    <submittedName>
        <fullName evidence="2">Uncharacterized protein</fullName>
    </submittedName>
</protein>
<feature type="compositionally biased region" description="Low complexity" evidence="1">
    <location>
        <begin position="359"/>
        <end position="374"/>
    </location>
</feature>